<feature type="compositionally biased region" description="Basic and acidic residues" evidence="1">
    <location>
        <begin position="158"/>
        <end position="168"/>
    </location>
</feature>
<keyword evidence="2" id="KW-0808">Transferase</keyword>
<sequence length="187" mass="19972">MPAIDGCQLTTKDYTILEVMRERHPTGDGTFSTILQRKISSAVVMFREDIPANVVTLSSRVAYRVNDGPASTRIVSHDQMRGLVGLLLPITNPRGLALLGLAEGQSISIPRADGSLETLTVQQVVYQPEAARRERLKLAGVAAPGPSLPGRPGLRVVHRSDEPHDEGQNKVAAAFDAGFDDPGPSAA</sequence>
<evidence type="ECO:0000313" key="3">
    <source>
        <dbReference type="Proteomes" id="UP001464387"/>
    </source>
</evidence>
<keyword evidence="2" id="KW-0418">Kinase</keyword>
<name>A0ABV1YK12_9HYPH</name>
<dbReference type="EMBL" id="JAMYPJ010000033">
    <property type="protein sequence ID" value="MER8935488.1"/>
    <property type="molecule type" value="Genomic_DNA"/>
</dbReference>
<reference evidence="2 3" key="1">
    <citation type="journal article" date="2024" name="Proc. Natl. Acad. Sci. U.S.A.">
        <title>The evolutionary genomics of adaptation to stress in wild rhizobium bacteria.</title>
        <authorList>
            <person name="Kehlet-Delgado H."/>
            <person name="Montoya A.P."/>
            <person name="Jensen K.T."/>
            <person name="Wendlandt C.E."/>
            <person name="Dexheimer C."/>
            <person name="Roberts M."/>
            <person name="Torres Martinez L."/>
            <person name="Friesen M.L."/>
            <person name="Griffitts J.S."/>
            <person name="Porter S.S."/>
        </authorList>
    </citation>
    <scope>NUCLEOTIDE SEQUENCE [LARGE SCALE GENOMIC DNA]</scope>
    <source>
        <strain evidence="2 3">M0729</strain>
    </source>
</reference>
<accession>A0ABV1YK12</accession>
<organism evidence="2 3">
    <name type="scientific">Mesorhizobium opportunistum</name>
    <dbReference type="NCBI Taxonomy" id="593909"/>
    <lineage>
        <taxon>Bacteria</taxon>
        <taxon>Pseudomonadati</taxon>
        <taxon>Pseudomonadota</taxon>
        <taxon>Alphaproteobacteria</taxon>
        <taxon>Hyphomicrobiales</taxon>
        <taxon>Phyllobacteriaceae</taxon>
        <taxon>Mesorhizobium</taxon>
    </lineage>
</organism>
<protein>
    <submittedName>
        <fullName evidence="2">Nucleoside-diphosphate kinase</fullName>
    </submittedName>
</protein>
<feature type="region of interest" description="Disordered" evidence="1">
    <location>
        <begin position="142"/>
        <end position="187"/>
    </location>
</feature>
<dbReference type="Proteomes" id="UP001464387">
    <property type="component" value="Unassembled WGS sequence"/>
</dbReference>
<keyword evidence="3" id="KW-1185">Reference proteome</keyword>
<feature type="compositionally biased region" description="Low complexity" evidence="1">
    <location>
        <begin position="144"/>
        <end position="155"/>
    </location>
</feature>
<evidence type="ECO:0000256" key="1">
    <source>
        <dbReference type="SAM" id="MobiDB-lite"/>
    </source>
</evidence>
<gene>
    <name evidence="2" type="ORF">NKI33_21330</name>
</gene>
<comment type="caution">
    <text evidence="2">The sequence shown here is derived from an EMBL/GenBank/DDBJ whole genome shotgun (WGS) entry which is preliminary data.</text>
</comment>
<dbReference type="GO" id="GO:0016301">
    <property type="term" value="F:kinase activity"/>
    <property type="evidence" value="ECO:0007669"/>
    <property type="project" value="UniProtKB-KW"/>
</dbReference>
<dbReference type="InterPro" id="IPR036953">
    <property type="entry name" value="GreA/GreB_C_sf"/>
</dbReference>
<dbReference type="Gene3D" id="3.10.50.30">
    <property type="entry name" value="Transcription elongation factor, GreA/GreB, C-terminal domain"/>
    <property type="match status" value="1"/>
</dbReference>
<evidence type="ECO:0000313" key="2">
    <source>
        <dbReference type="EMBL" id="MER8935488.1"/>
    </source>
</evidence>
<proteinExistence type="predicted"/>
<dbReference type="RefSeq" id="WP_287277737.1">
    <property type="nucleotide sequence ID" value="NZ_JAMYMT010000027.1"/>
</dbReference>
<feature type="compositionally biased region" description="Low complexity" evidence="1">
    <location>
        <begin position="172"/>
        <end position="187"/>
    </location>
</feature>